<accession>A0A916SMZ5</accession>
<dbReference type="RefSeq" id="WP_188709319.1">
    <property type="nucleotide sequence ID" value="NZ_BMIG01000012.1"/>
</dbReference>
<evidence type="ECO:0000259" key="1">
    <source>
        <dbReference type="Pfam" id="PF16289"/>
    </source>
</evidence>
<name>A0A916SMZ5_9BURK</name>
<keyword evidence="3" id="KW-1185">Reference proteome</keyword>
<dbReference type="InterPro" id="IPR032557">
    <property type="entry name" value="DUF4935"/>
</dbReference>
<protein>
    <recommendedName>
        <fullName evidence="1">DUF4935 domain-containing protein</fullName>
    </recommendedName>
</protein>
<reference evidence="2" key="1">
    <citation type="journal article" date="2014" name="Int. J. Syst. Evol. Microbiol.">
        <title>Complete genome sequence of Corynebacterium casei LMG S-19264T (=DSM 44701T), isolated from a smear-ripened cheese.</title>
        <authorList>
            <consortium name="US DOE Joint Genome Institute (JGI-PGF)"/>
            <person name="Walter F."/>
            <person name="Albersmeier A."/>
            <person name="Kalinowski J."/>
            <person name="Ruckert C."/>
        </authorList>
    </citation>
    <scope>NUCLEOTIDE SEQUENCE</scope>
    <source>
        <strain evidence="2">CGMCC 1.15322</strain>
    </source>
</reference>
<sequence length="345" mass="38905">MFHVMIDTSVWLDLAENQRQTPLIDVVAELVKEKQITLLIPQIVLTEFKANRNRVAARSIKSLSTHFNLVKEAVRNAPAGVQKEQVLTYLSDLDHRIPIVGAAANGALDQIEVMLNKGVVLKTSDAAKLKAADRALYRKAPFQHEGKNGMADAMIIETYFETVRSGKARERFAFVTHNKNDFSLAGGNQKLPHLDLAGGFSKIKSMYFITLADCIRKVDDIYLDPEFMKALGYEFEPRSLSEIVDAMDVLTEQVWYNRHKNLAWAVKQKKVKVVTQDEWVNAGSNNSTHIVDSVWDGARRAAVDTFKRLGKAKCGPHDDFEWGMINGKLSTIRWILGDDWDMLDT</sequence>
<dbReference type="Pfam" id="PF16289">
    <property type="entry name" value="PIN_12"/>
    <property type="match status" value="1"/>
</dbReference>
<reference evidence="2" key="2">
    <citation type="submission" date="2020-09" db="EMBL/GenBank/DDBJ databases">
        <authorList>
            <person name="Sun Q."/>
            <person name="Zhou Y."/>
        </authorList>
    </citation>
    <scope>NUCLEOTIDE SEQUENCE</scope>
    <source>
        <strain evidence="2">CGMCC 1.15322</strain>
    </source>
</reference>
<dbReference type="EMBL" id="BMIG01000012">
    <property type="protein sequence ID" value="GGB07056.1"/>
    <property type="molecule type" value="Genomic_DNA"/>
</dbReference>
<dbReference type="InterPro" id="IPR029060">
    <property type="entry name" value="PIN-like_dom_sf"/>
</dbReference>
<proteinExistence type="predicted"/>
<dbReference type="SUPFAM" id="SSF88723">
    <property type="entry name" value="PIN domain-like"/>
    <property type="match status" value="1"/>
</dbReference>
<dbReference type="Proteomes" id="UP000620596">
    <property type="component" value="Unassembled WGS sequence"/>
</dbReference>
<dbReference type="AlphaFoldDB" id="A0A916SMZ5"/>
<gene>
    <name evidence="2" type="ORF">GCM10011496_29940</name>
</gene>
<evidence type="ECO:0000313" key="2">
    <source>
        <dbReference type="EMBL" id="GGB07056.1"/>
    </source>
</evidence>
<feature type="domain" description="DUF4935" evidence="1">
    <location>
        <begin position="4"/>
        <end position="182"/>
    </location>
</feature>
<organism evidence="2 3">
    <name type="scientific">Polaromonas eurypsychrophila</name>
    <dbReference type="NCBI Taxonomy" id="1614635"/>
    <lineage>
        <taxon>Bacteria</taxon>
        <taxon>Pseudomonadati</taxon>
        <taxon>Pseudomonadota</taxon>
        <taxon>Betaproteobacteria</taxon>
        <taxon>Burkholderiales</taxon>
        <taxon>Comamonadaceae</taxon>
        <taxon>Polaromonas</taxon>
    </lineage>
</organism>
<evidence type="ECO:0000313" key="3">
    <source>
        <dbReference type="Proteomes" id="UP000620596"/>
    </source>
</evidence>
<comment type="caution">
    <text evidence="2">The sequence shown here is derived from an EMBL/GenBank/DDBJ whole genome shotgun (WGS) entry which is preliminary data.</text>
</comment>